<feature type="non-terminal residue" evidence="1">
    <location>
        <position position="175"/>
    </location>
</feature>
<evidence type="ECO:0000313" key="2">
    <source>
        <dbReference type="Proteomes" id="UP001589627"/>
    </source>
</evidence>
<dbReference type="Proteomes" id="UP001589627">
    <property type="component" value="Unassembled WGS sequence"/>
</dbReference>
<proteinExistence type="predicted"/>
<accession>A0ABV5YHC8</accession>
<evidence type="ECO:0000313" key="1">
    <source>
        <dbReference type="EMBL" id="MFB9834461.1"/>
    </source>
</evidence>
<dbReference type="EMBL" id="JBHLZP010000139">
    <property type="protein sequence ID" value="MFB9834461.1"/>
    <property type="molecule type" value="Genomic_DNA"/>
</dbReference>
<organism evidence="1 2">
    <name type="scientific">Actinoallomurus acaciae</name>
    <dbReference type="NCBI Taxonomy" id="502577"/>
    <lineage>
        <taxon>Bacteria</taxon>
        <taxon>Bacillati</taxon>
        <taxon>Actinomycetota</taxon>
        <taxon>Actinomycetes</taxon>
        <taxon>Streptosporangiales</taxon>
        <taxon>Thermomonosporaceae</taxon>
        <taxon>Actinoallomurus</taxon>
    </lineage>
</organism>
<name>A0ABV5YHC8_9ACTN</name>
<keyword evidence="2" id="KW-1185">Reference proteome</keyword>
<gene>
    <name evidence="1" type="ORF">ACFFNX_19960</name>
</gene>
<reference evidence="1 2" key="1">
    <citation type="submission" date="2024-09" db="EMBL/GenBank/DDBJ databases">
        <authorList>
            <person name="Sun Q."/>
            <person name="Mori K."/>
        </authorList>
    </citation>
    <scope>NUCLEOTIDE SEQUENCE [LARGE SCALE GENOMIC DNA]</scope>
    <source>
        <strain evidence="1 2">TBRC 0563</strain>
    </source>
</reference>
<comment type="caution">
    <text evidence="1">The sequence shown here is derived from an EMBL/GenBank/DDBJ whole genome shotgun (WGS) entry which is preliminary data.</text>
</comment>
<protein>
    <submittedName>
        <fullName evidence="1">4-alpha-glucanotransferase</fullName>
    </submittedName>
</protein>
<sequence>MTDLSELAAAYGVETSYIDWRRRPADVPPDTIRAVLTALGADVSSPAAVRSELERLASDRRTRLLPPALVAHPGARLAALPGADVRVEPPDGGEVPLAPSGDAGFYRLPADTPLGECTVRASLGDRTASAPLLVAPPRSPGPGTRAWGFMVQLYSVRSRGSWGLGDLADLRSLAR</sequence>